<dbReference type="Proteomes" id="UP001429580">
    <property type="component" value="Unassembled WGS sequence"/>
</dbReference>
<reference evidence="6 7" key="1">
    <citation type="submission" date="2020-03" db="EMBL/GenBank/DDBJ databases">
        <title>Genomic Encyclopedia of Type Strains, Phase IV (KMG-IV): sequencing the most valuable type-strain genomes for metagenomic binning, comparative biology and taxonomic classification.</title>
        <authorList>
            <person name="Goeker M."/>
        </authorList>
    </citation>
    <scope>NUCLEOTIDE SEQUENCE [LARGE SCALE GENOMIC DNA]</scope>
    <source>
        <strain evidence="6 7">DSM 103870</strain>
    </source>
</reference>
<evidence type="ECO:0000313" key="6">
    <source>
        <dbReference type="EMBL" id="NIJ57103.1"/>
    </source>
</evidence>
<keyword evidence="6" id="KW-0969">Cilium</keyword>
<keyword evidence="7" id="KW-1185">Reference proteome</keyword>
<dbReference type="Gene3D" id="2.30.30.760">
    <property type="match status" value="1"/>
</dbReference>
<organism evidence="6 7">
    <name type="scientific">Pseudochelatococcus lubricantis</name>
    <dbReference type="NCBI Taxonomy" id="1538102"/>
    <lineage>
        <taxon>Bacteria</taxon>
        <taxon>Pseudomonadati</taxon>
        <taxon>Pseudomonadota</taxon>
        <taxon>Alphaproteobacteria</taxon>
        <taxon>Hyphomicrobiales</taxon>
        <taxon>Chelatococcaceae</taxon>
        <taxon>Pseudochelatococcus</taxon>
    </lineage>
</organism>
<comment type="caution">
    <text evidence="6">The sequence shown here is derived from an EMBL/GenBank/DDBJ whole genome shotgun (WGS) entry which is preliminary data.</text>
</comment>
<evidence type="ECO:0000256" key="3">
    <source>
        <dbReference type="ARBA" id="ARBA00022764"/>
    </source>
</evidence>
<dbReference type="InterPro" id="IPR013974">
    <property type="entry name" value="SAF"/>
</dbReference>
<comment type="function">
    <text evidence="4">Involved in the assembly process of the P-ring formation. It may associate with FlgF on the rod constituting a structure essential for the P-ring assembly or may act as a modulator protein for the P-ring assembly.</text>
</comment>
<gene>
    <name evidence="6" type="ORF">FHS82_000929</name>
</gene>
<protein>
    <recommendedName>
        <fullName evidence="4">Flagella basal body P-ring formation protein FlgA</fullName>
    </recommendedName>
</protein>
<comment type="similarity">
    <text evidence="4">Belongs to the FlgA family.</text>
</comment>
<dbReference type="PANTHER" id="PTHR36307">
    <property type="entry name" value="FLAGELLA BASAL BODY P-RING FORMATION PROTEIN FLGA"/>
    <property type="match status" value="1"/>
</dbReference>
<evidence type="ECO:0000256" key="4">
    <source>
        <dbReference type="RuleBase" id="RU362063"/>
    </source>
</evidence>
<evidence type="ECO:0000313" key="7">
    <source>
        <dbReference type="Proteomes" id="UP001429580"/>
    </source>
</evidence>
<feature type="domain" description="SAF" evidence="5">
    <location>
        <begin position="36"/>
        <end position="99"/>
    </location>
</feature>
<feature type="chain" id="PRO_5044959149" description="Flagella basal body P-ring formation protein FlgA" evidence="4">
    <location>
        <begin position="27"/>
        <end position="165"/>
    </location>
</feature>
<accession>A0ABX0UXH5</accession>
<evidence type="ECO:0000256" key="1">
    <source>
        <dbReference type="ARBA" id="ARBA00004418"/>
    </source>
</evidence>
<evidence type="ECO:0000259" key="5">
    <source>
        <dbReference type="SMART" id="SM00858"/>
    </source>
</evidence>
<name>A0ABX0UXH5_9HYPH</name>
<keyword evidence="6" id="KW-0282">Flagellum</keyword>
<keyword evidence="4" id="KW-1005">Bacterial flagellum biogenesis</keyword>
<feature type="signal peptide" evidence="4">
    <location>
        <begin position="1"/>
        <end position="26"/>
    </location>
</feature>
<dbReference type="InterPro" id="IPR017585">
    <property type="entry name" value="SAF_FlgA"/>
</dbReference>
<keyword evidence="2 4" id="KW-0732">Signal</keyword>
<sequence length="165" mass="17530">MVRSSARFRTLLCAIAALAFMQPAGAQTGREPIVQGVFAVAVVTVYPGDTITKDMVDEREFGQLRPVRGGYVASARALVGKIARRTLLPGQAIPANAVENAKLVRKGMPAQLVFEEGGLTIIAVVTPLQDGELGELIKVRNLDSGLIVHGTVQQDGSLRTGEPVR</sequence>
<keyword evidence="3 4" id="KW-0574">Periplasm</keyword>
<dbReference type="PANTHER" id="PTHR36307:SF1">
    <property type="entry name" value="FLAGELLA BASAL BODY P-RING FORMATION PROTEIN FLGA"/>
    <property type="match status" value="1"/>
</dbReference>
<keyword evidence="6" id="KW-0966">Cell projection</keyword>
<dbReference type="SMART" id="SM00858">
    <property type="entry name" value="SAF"/>
    <property type="match status" value="1"/>
</dbReference>
<dbReference type="RefSeq" id="WP_166949317.1">
    <property type="nucleotide sequence ID" value="NZ_JAASQI010000002.1"/>
</dbReference>
<evidence type="ECO:0000256" key="2">
    <source>
        <dbReference type="ARBA" id="ARBA00022729"/>
    </source>
</evidence>
<dbReference type="Pfam" id="PF13144">
    <property type="entry name" value="ChapFlgA"/>
    <property type="match status" value="1"/>
</dbReference>
<dbReference type="EMBL" id="JAASQI010000002">
    <property type="protein sequence ID" value="NIJ57103.1"/>
    <property type="molecule type" value="Genomic_DNA"/>
</dbReference>
<dbReference type="CDD" id="cd11614">
    <property type="entry name" value="SAF_CpaB_FlgA_like"/>
    <property type="match status" value="1"/>
</dbReference>
<dbReference type="NCBIfam" id="TIGR03170">
    <property type="entry name" value="flgA_cterm"/>
    <property type="match status" value="1"/>
</dbReference>
<dbReference type="Gene3D" id="3.90.1210.10">
    <property type="entry name" value="Antifreeze-like/N-acetylneuraminic acid synthase C-terminal domain"/>
    <property type="match status" value="1"/>
</dbReference>
<dbReference type="InterPro" id="IPR039246">
    <property type="entry name" value="Flagellar_FlgA"/>
</dbReference>
<comment type="subcellular location">
    <subcellularLocation>
        <location evidence="1 4">Periplasm</location>
    </subcellularLocation>
</comment>
<proteinExistence type="inferred from homology"/>